<dbReference type="AlphaFoldDB" id="A0A0S7XLZ1"/>
<dbReference type="PANTHER" id="PTHR30093:SF2">
    <property type="entry name" value="TYPE II SECRETION SYSTEM PROTEIN H"/>
    <property type="match status" value="1"/>
</dbReference>
<dbReference type="NCBIfam" id="TIGR02532">
    <property type="entry name" value="IV_pilin_GFxxxE"/>
    <property type="match status" value="1"/>
</dbReference>
<keyword evidence="1" id="KW-0472">Membrane</keyword>
<feature type="transmembrane region" description="Helical" evidence="1">
    <location>
        <begin position="12"/>
        <end position="36"/>
    </location>
</feature>
<dbReference type="Gene3D" id="3.30.700.10">
    <property type="entry name" value="Glycoprotein, Type 4 Pilin"/>
    <property type="match status" value="1"/>
</dbReference>
<keyword evidence="1" id="KW-0812">Transmembrane</keyword>
<dbReference type="SUPFAM" id="SSF54523">
    <property type="entry name" value="Pili subunits"/>
    <property type="match status" value="1"/>
</dbReference>
<evidence type="ECO:0008006" key="4">
    <source>
        <dbReference type="Google" id="ProtNLM"/>
    </source>
</evidence>
<dbReference type="Proteomes" id="UP000052020">
    <property type="component" value="Unassembled WGS sequence"/>
</dbReference>
<comment type="caution">
    <text evidence="2">The sequence shown here is derived from an EMBL/GenBank/DDBJ whole genome shotgun (WGS) entry which is preliminary data.</text>
</comment>
<evidence type="ECO:0000313" key="3">
    <source>
        <dbReference type="Proteomes" id="UP000052020"/>
    </source>
</evidence>
<organism evidence="2 3">
    <name type="scientific">candidate division KD3-62 bacterium DG_56</name>
    <dbReference type="NCBI Taxonomy" id="1704032"/>
    <lineage>
        <taxon>Bacteria</taxon>
        <taxon>candidate division KD3-62</taxon>
    </lineage>
</organism>
<accession>A0A0S7XLZ1</accession>
<dbReference type="PROSITE" id="PS00409">
    <property type="entry name" value="PROKAR_NTER_METHYL"/>
    <property type="match status" value="1"/>
</dbReference>
<dbReference type="EMBL" id="LIZY01000084">
    <property type="protein sequence ID" value="KPJ63464.1"/>
    <property type="molecule type" value="Genomic_DNA"/>
</dbReference>
<dbReference type="InterPro" id="IPR012902">
    <property type="entry name" value="N_methyl_site"/>
</dbReference>
<dbReference type="Pfam" id="PF07963">
    <property type="entry name" value="N_methyl"/>
    <property type="match status" value="1"/>
</dbReference>
<evidence type="ECO:0000256" key="1">
    <source>
        <dbReference type="SAM" id="Phobius"/>
    </source>
</evidence>
<reference evidence="2 3" key="1">
    <citation type="journal article" date="2015" name="Microbiome">
        <title>Genomic resolution of linkages in carbon, nitrogen, and sulfur cycling among widespread estuary sediment bacteria.</title>
        <authorList>
            <person name="Baker B.J."/>
            <person name="Lazar C.S."/>
            <person name="Teske A.P."/>
            <person name="Dick G.J."/>
        </authorList>
    </citation>
    <scope>NUCLEOTIDE SEQUENCE [LARGE SCALE GENOMIC DNA]</scope>
    <source>
        <strain evidence="2">DG_56</strain>
    </source>
</reference>
<proteinExistence type="predicted"/>
<dbReference type="PANTHER" id="PTHR30093">
    <property type="entry name" value="GENERAL SECRETION PATHWAY PROTEIN G"/>
    <property type="match status" value="1"/>
</dbReference>
<sequence>MLRIDRDSARGFTLIELLVVIAIIAILAAILFPVFARAKARGQLITCLSNIKQLGLAFLLYTEDWNGGFPRDGAIGTTDGWVSCPTGHYGVKIREGSIWPYTNDPNVYKCPMDWKKSIVQMTYSMNSEIGRPGYTLESAPLSVGDVRQPSRCILLVEEDDFSALGIGLNDGTFVPFGMLDWPAKRHMGGGNHFFVDGHAKWYRYEQLVVTDEHGRPKDVTDLGKELYTP</sequence>
<keyword evidence="1" id="KW-1133">Transmembrane helix</keyword>
<dbReference type="InterPro" id="IPR045584">
    <property type="entry name" value="Pilin-like"/>
</dbReference>
<protein>
    <recommendedName>
        <fullName evidence="4">Prepilin-type N-terminal cleavage/methylation domain-containing protein</fullName>
    </recommendedName>
</protein>
<gene>
    <name evidence="2" type="ORF">AMK68_03910</name>
</gene>
<name>A0A0S7XLZ1_9BACT</name>
<evidence type="ECO:0000313" key="2">
    <source>
        <dbReference type="EMBL" id="KPJ63464.1"/>
    </source>
</evidence>